<accession>A0ABV3IY15</accession>
<gene>
    <name evidence="1" type="ORF">AB0L03_21290</name>
</gene>
<evidence type="ECO:0000313" key="2">
    <source>
        <dbReference type="Proteomes" id="UP001552479"/>
    </source>
</evidence>
<proteinExistence type="predicted"/>
<organism evidence="1 2">
    <name type="scientific">Streptomyces roseoverticillatus</name>
    <dbReference type="NCBI Taxonomy" id="66429"/>
    <lineage>
        <taxon>Bacteria</taxon>
        <taxon>Bacillati</taxon>
        <taxon>Actinomycetota</taxon>
        <taxon>Actinomycetes</taxon>
        <taxon>Kitasatosporales</taxon>
        <taxon>Streptomycetaceae</taxon>
        <taxon>Streptomyces</taxon>
    </lineage>
</organism>
<evidence type="ECO:0000313" key="1">
    <source>
        <dbReference type="EMBL" id="MEV4925336.1"/>
    </source>
</evidence>
<dbReference type="Proteomes" id="UP001552479">
    <property type="component" value="Unassembled WGS sequence"/>
</dbReference>
<reference evidence="1 2" key="1">
    <citation type="submission" date="2024-06" db="EMBL/GenBank/DDBJ databases">
        <title>The Natural Products Discovery Center: Release of the First 8490 Sequenced Strains for Exploring Actinobacteria Biosynthetic Diversity.</title>
        <authorList>
            <person name="Kalkreuter E."/>
            <person name="Kautsar S.A."/>
            <person name="Yang D."/>
            <person name="Bader C.D."/>
            <person name="Teijaro C.N."/>
            <person name="Fluegel L."/>
            <person name="Davis C.M."/>
            <person name="Simpson J.R."/>
            <person name="Lauterbach L."/>
            <person name="Steele A.D."/>
            <person name="Gui C."/>
            <person name="Meng S."/>
            <person name="Li G."/>
            <person name="Viehrig K."/>
            <person name="Ye F."/>
            <person name="Su P."/>
            <person name="Kiefer A.F."/>
            <person name="Nichols A."/>
            <person name="Cepeda A.J."/>
            <person name="Yan W."/>
            <person name="Fan B."/>
            <person name="Jiang Y."/>
            <person name="Adhikari A."/>
            <person name="Zheng C.-J."/>
            <person name="Schuster L."/>
            <person name="Cowan T.M."/>
            <person name="Smanski M.J."/>
            <person name="Chevrette M.G."/>
            <person name="De Carvalho L.P.S."/>
            <person name="Shen B."/>
        </authorList>
    </citation>
    <scope>NUCLEOTIDE SEQUENCE [LARGE SCALE GENOMIC DNA]</scope>
    <source>
        <strain evidence="1 2">NPDC053791</strain>
    </source>
</reference>
<comment type="caution">
    <text evidence="1">The sequence shown here is derived from an EMBL/GenBank/DDBJ whole genome shotgun (WGS) entry which is preliminary data.</text>
</comment>
<dbReference type="EMBL" id="JBFASG010000022">
    <property type="protein sequence ID" value="MEV4925336.1"/>
    <property type="molecule type" value="Genomic_DNA"/>
</dbReference>
<keyword evidence="2" id="KW-1185">Reference proteome</keyword>
<dbReference type="RefSeq" id="WP_359099381.1">
    <property type="nucleotide sequence ID" value="NZ_JBEZGT010000011.1"/>
</dbReference>
<protein>
    <submittedName>
        <fullName evidence="1">Uncharacterized protein</fullName>
    </submittedName>
</protein>
<sequence>MQKKDQEYFSVRVDDATLIPDEDAMREFVDQLNAALEKDSALKARFKEDPGAVFGERGVPLDVQRELLEASGGLRDFEFRCSFTCVYTTPHHCGVTIVL</sequence>
<name>A0ABV3IY15_9ACTN</name>